<accession>G7KS92</accession>
<dbReference type="EnsemblPlants" id="AES79513">
    <property type="protein sequence ID" value="AES79513"/>
    <property type="gene ID" value="MTR_7g068300"/>
</dbReference>
<dbReference type="PaxDb" id="3880-AES79513"/>
<name>G7KS92_MEDTR</name>
<keyword evidence="3" id="KW-1185">Reference proteome</keyword>
<organism evidence="1 3">
    <name type="scientific">Medicago truncatula</name>
    <name type="common">Barrel medic</name>
    <name type="synonym">Medicago tribuloides</name>
    <dbReference type="NCBI Taxonomy" id="3880"/>
    <lineage>
        <taxon>Eukaryota</taxon>
        <taxon>Viridiplantae</taxon>
        <taxon>Streptophyta</taxon>
        <taxon>Embryophyta</taxon>
        <taxon>Tracheophyta</taxon>
        <taxon>Spermatophyta</taxon>
        <taxon>Magnoliopsida</taxon>
        <taxon>eudicotyledons</taxon>
        <taxon>Gunneridae</taxon>
        <taxon>Pentapetalae</taxon>
        <taxon>rosids</taxon>
        <taxon>fabids</taxon>
        <taxon>Fabales</taxon>
        <taxon>Fabaceae</taxon>
        <taxon>Papilionoideae</taxon>
        <taxon>50 kb inversion clade</taxon>
        <taxon>NPAAA clade</taxon>
        <taxon>Hologalegina</taxon>
        <taxon>IRL clade</taxon>
        <taxon>Trifolieae</taxon>
        <taxon>Medicago</taxon>
    </lineage>
</organism>
<proteinExistence type="predicted"/>
<protein>
    <submittedName>
        <fullName evidence="1 2">Uncharacterized protein</fullName>
    </submittedName>
</protein>
<evidence type="ECO:0000313" key="1">
    <source>
        <dbReference type="EMBL" id="AES79513.1"/>
    </source>
</evidence>
<dbReference type="Proteomes" id="UP000002051">
    <property type="component" value="Unassembled WGS sequence"/>
</dbReference>
<gene>
    <name evidence="1" type="ordered locus">MTR_7g068300</name>
</gene>
<dbReference type="HOGENOM" id="CLU_2561833_0_0_1"/>
<reference evidence="1 3" key="1">
    <citation type="journal article" date="2011" name="Nature">
        <title>The Medicago genome provides insight into the evolution of rhizobial symbioses.</title>
        <authorList>
            <person name="Young N.D."/>
            <person name="Debelle F."/>
            <person name="Oldroyd G.E."/>
            <person name="Geurts R."/>
            <person name="Cannon S.B."/>
            <person name="Udvardi M.K."/>
            <person name="Benedito V.A."/>
            <person name="Mayer K.F."/>
            <person name="Gouzy J."/>
            <person name="Schoof H."/>
            <person name="Van de Peer Y."/>
            <person name="Proost S."/>
            <person name="Cook D.R."/>
            <person name="Meyers B.C."/>
            <person name="Spannagl M."/>
            <person name="Cheung F."/>
            <person name="De Mita S."/>
            <person name="Krishnakumar V."/>
            <person name="Gundlach H."/>
            <person name="Zhou S."/>
            <person name="Mudge J."/>
            <person name="Bharti A.K."/>
            <person name="Murray J.D."/>
            <person name="Naoumkina M.A."/>
            <person name="Rosen B."/>
            <person name="Silverstein K.A."/>
            <person name="Tang H."/>
            <person name="Rombauts S."/>
            <person name="Zhao P.X."/>
            <person name="Zhou P."/>
            <person name="Barbe V."/>
            <person name="Bardou P."/>
            <person name="Bechner M."/>
            <person name="Bellec A."/>
            <person name="Berger A."/>
            <person name="Berges H."/>
            <person name="Bidwell S."/>
            <person name="Bisseling T."/>
            <person name="Choisne N."/>
            <person name="Couloux A."/>
            <person name="Denny R."/>
            <person name="Deshpande S."/>
            <person name="Dai X."/>
            <person name="Doyle J.J."/>
            <person name="Dudez A.M."/>
            <person name="Farmer A.D."/>
            <person name="Fouteau S."/>
            <person name="Franken C."/>
            <person name="Gibelin C."/>
            <person name="Gish J."/>
            <person name="Goldstein S."/>
            <person name="Gonzalez A.J."/>
            <person name="Green P.J."/>
            <person name="Hallab A."/>
            <person name="Hartog M."/>
            <person name="Hua A."/>
            <person name="Humphray S.J."/>
            <person name="Jeong D.H."/>
            <person name="Jing Y."/>
            <person name="Jocker A."/>
            <person name="Kenton S.M."/>
            <person name="Kim D.J."/>
            <person name="Klee K."/>
            <person name="Lai H."/>
            <person name="Lang C."/>
            <person name="Lin S."/>
            <person name="Macmil S.L."/>
            <person name="Magdelenat G."/>
            <person name="Matthews L."/>
            <person name="McCorrison J."/>
            <person name="Monaghan E.L."/>
            <person name="Mun J.H."/>
            <person name="Najar F.Z."/>
            <person name="Nicholson C."/>
            <person name="Noirot C."/>
            <person name="O'Bleness M."/>
            <person name="Paule C.R."/>
            <person name="Poulain J."/>
            <person name="Prion F."/>
            <person name="Qin B."/>
            <person name="Qu C."/>
            <person name="Retzel E.F."/>
            <person name="Riddle C."/>
            <person name="Sallet E."/>
            <person name="Samain S."/>
            <person name="Samson N."/>
            <person name="Sanders I."/>
            <person name="Saurat O."/>
            <person name="Scarpelli C."/>
            <person name="Schiex T."/>
            <person name="Segurens B."/>
            <person name="Severin A.J."/>
            <person name="Sherrier D.J."/>
            <person name="Shi R."/>
            <person name="Sims S."/>
            <person name="Singer S.R."/>
            <person name="Sinharoy S."/>
            <person name="Sterck L."/>
            <person name="Viollet A."/>
            <person name="Wang B.B."/>
            <person name="Wang K."/>
            <person name="Wang M."/>
            <person name="Wang X."/>
            <person name="Warfsmann J."/>
            <person name="Weissenbach J."/>
            <person name="White D.D."/>
            <person name="White J.D."/>
            <person name="Wiley G.B."/>
            <person name="Wincker P."/>
            <person name="Xing Y."/>
            <person name="Yang L."/>
            <person name="Yao Z."/>
            <person name="Ying F."/>
            <person name="Zhai J."/>
            <person name="Zhou L."/>
            <person name="Zuber A."/>
            <person name="Denarie J."/>
            <person name="Dixon R.A."/>
            <person name="May G.D."/>
            <person name="Schwartz D.C."/>
            <person name="Rogers J."/>
            <person name="Quetier F."/>
            <person name="Town C.D."/>
            <person name="Roe B.A."/>
        </authorList>
    </citation>
    <scope>NUCLEOTIDE SEQUENCE [LARGE SCALE GENOMIC DNA]</scope>
    <source>
        <strain evidence="1">A17</strain>
        <strain evidence="2 3">cv. Jemalong A17</strain>
    </source>
</reference>
<dbReference type="AlphaFoldDB" id="G7KS92"/>
<evidence type="ECO:0000313" key="3">
    <source>
        <dbReference type="Proteomes" id="UP000002051"/>
    </source>
</evidence>
<reference evidence="2" key="3">
    <citation type="submission" date="2015-04" db="UniProtKB">
        <authorList>
            <consortium name="EnsemblPlants"/>
        </authorList>
    </citation>
    <scope>IDENTIFICATION</scope>
    <source>
        <strain evidence="2">cv. Jemalong A17</strain>
    </source>
</reference>
<reference evidence="1 3" key="2">
    <citation type="journal article" date="2014" name="BMC Genomics">
        <title>An improved genome release (version Mt4.0) for the model legume Medicago truncatula.</title>
        <authorList>
            <person name="Tang H."/>
            <person name="Krishnakumar V."/>
            <person name="Bidwell S."/>
            <person name="Rosen B."/>
            <person name="Chan A."/>
            <person name="Zhou S."/>
            <person name="Gentzbittel L."/>
            <person name="Childs K.L."/>
            <person name="Yandell M."/>
            <person name="Gundlach H."/>
            <person name="Mayer K.F."/>
            <person name="Schwartz D.C."/>
            <person name="Town C.D."/>
        </authorList>
    </citation>
    <scope>GENOME REANNOTATION</scope>
    <source>
        <strain evidence="2 3">cv. Jemalong A17</strain>
    </source>
</reference>
<sequence length="82" mass="9837">MCKLFGLQWQGAFFKDVSGKYRVRFPGNNTWPVRVPLRTSRINRSSLMARKPVRKQKKNAKKEKYIPLFSRQNKDYIFLQKD</sequence>
<evidence type="ECO:0000313" key="2">
    <source>
        <dbReference type="EnsemblPlants" id="AES79513"/>
    </source>
</evidence>
<dbReference type="EMBL" id="CM001223">
    <property type="protein sequence ID" value="AES79513.1"/>
    <property type="molecule type" value="Genomic_DNA"/>
</dbReference>